<sequence length="108" mass="11858">MALYELDEISNCSIDALQCLEHRERRGGCVSGGVLVKFRWWLGVSQDVVAVRRVRAIERWSIHHTSLECNSAAGAIAASVTTGRRYQSYVASNGPAWLHTLLTAEAAS</sequence>
<name>A0A816PHG0_BRANA</name>
<accession>A0A816PHG0</accession>
<organism evidence="1">
    <name type="scientific">Brassica napus</name>
    <name type="common">Rape</name>
    <dbReference type="NCBI Taxonomy" id="3708"/>
    <lineage>
        <taxon>Eukaryota</taxon>
        <taxon>Viridiplantae</taxon>
        <taxon>Streptophyta</taxon>
        <taxon>Embryophyta</taxon>
        <taxon>Tracheophyta</taxon>
        <taxon>Spermatophyta</taxon>
        <taxon>Magnoliopsida</taxon>
        <taxon>eudicotyledons</taxon>
        <taxon>Gunneridae</taxon>
        <taxon>Pentapetalae</taxon>
        <taxon>rosids</taxon>
        <taxon>malvids</taxon>
        <taxon>Brassicales</taxon>
        <taxon>Brassicaceae</taxon>
        <taxon>Brassiceae</taxon>
        <taxon>Brassica</taxon>
    </lineage>
</organism>
<protein>
    <submittedName>
        <fullName evidence="1">(rape) hypothetical protein</fullName>
    </submittedName>
</protein>
<dbReference type="Proteomes" id="UP001295469">
    <property type="component" value="Chromosome A09"/>
</dbReference>
<proteinExistence type="predicted"/>
<dbReference type="AlphaFoldDB" id="A0A816PHG0"/>
<gene>
    <name evidence="1" type="ORF">DARMORV10_A09P51460.1</name>
</gene>
<dbReference type="EMBL" id="HG994363">
    <property type="protein sequence ID" value="CAF2048524.1"/>
    <property type="molecule type" value="Genomic_DNA"/>
</dbReference>
<reference evidence="1" key="1">
    <citation type="submission" date="2021-01" db="EMBL/GenBank/DDBJ databases">
        <authorList>
            <consortium name="Genoscope - CEA"/>
            <person name="William W."/>
        </authorList>
    </citation>
    <scope>NUCLEOTIDE SEQUENCE</scope>
</reference>
<evidence type="ECO:0000313" key="1">
    <source>
        <dbReference type="EMBL" id="CAF2048524.1"/>
    </source>
</evidence>